<reference evidence="1" key="1">
    <citation type="submission" date="2019-01" db="EMBL/GenBank/DDBJ databases">
        <title>Salmonella strain 1423 plasmid sequences.</title>
        <authorList>
            <person name="Chen K."/>
            <person name="Chen S."/>
        </authorList>
    </citation>
    <scope>NUCLEOTIDE SEQUENCE</scope>
    <source>
        <strain evidence="1">Sa1423</strain>
        <plasmid evidence="1">pSa1423-90k</plasmid>
    </source>
</reference>
<organism evidence="1">
    <name type="scientific">Salmonella sp</name>
    <dbReference type="NCBI Taxonomy" id="599"/>
    <lineage>
        <taxon>Bacteria</taxon>
        <taxon>Pseudomonadati</taxon>
        <taxon>Pseudomonadota</taxon>
        <taxon>Gammaproteobacteria</taxon>
        <taxon>Enterobacterales</taxon>
        <taxon>Enterobacteriaceae</taxon>
        <taxon>Salmonella</taxon>
    </lineage>
</organism>
<evidence type="ECO:0000313" key="1">
    <source>
        <dbReference type="EMBL" id="QBM91344.1"/>
    </source>
</evidence>
<dbReference type="AlphaFoldDB" id="A0A482EU48"/>
<proteinExistence type="predicted"/>
<dbReference type="EMBL" id="MK356557">
    <property type="protein sequence ID" value="QBM91344.1"/>
    <property type="molecule type" value="Genomic_DNA"/>
</dbReference>
<dbReference type="RefSeq" id="WP_225312437.1">
    <property type="nucleotide sequence ID" value="NZ_MK356557.1"/>
</dbReference>
<accession>A0A482EU48</accession>
<sequence length="127" mass="14374">MGFENVDNAFATLISNIFLISTAPPRRKKTLSFLTVHQQSASMWARFTIMRSSFFSSSSLQMPEQENLKTRTLTGMLSHGQYLSRTMDINYISTMISRLTAKKSSRILQADTGMPLAELEYRAIPDV</sequence>
<name>A0A482EU48_SALSP</name>
<protein>
    <submittedName>
        <fullName evidence="1">Uncharacterized protein</fullName>
    </submittedName>
</protein>
<geneLocation type="plasmid" evidence="1">
    <name>pSa1423-90k</name>
</geneLocation>
<gene>
    <name evidence="1" type="ORF">NNIBIDOC_00011</name>
</gene>
<keyword evidence="1" id="KW-0614">Plasmid</keyword>